<reference evidence="1 2" key="1">
    <citation type="submission" date="2020-04" db="EMBL/GenBank/DDBJ databases">
        <title>Novosphingobium sp. TW-4 isolated from soil.</title>
        <authorList>
            <person name="Dahal R.H."/>
            <person name="Chaudhary D.K."/>
        </authorList>
    </citation>
    <scope>NUCLEOTIDE SEQUENCE [LARGE SCALE GENOMIC DNA]</scope>
    <source>
        <strain evidence="1 2">TW-4</strain>
    </source>
</reference>
<dbReference type="Proteomes" id="UP000583556">
    <property type="component" value="Unassembled WGS sequence"/>
</dbReference>
<comment type="caution">
    <text evidence="1">The sequence shown here is derived from an EMBL/GenBank/DDBJ whole genome shotgun (WGS) entry which is preliminary data.</text>
</comment>
<evidence type="ECO:0000313" key="2">
    <source>
        <dbReference type="Proteomes" id="UP000583556"/>
    </source>
</evidence>
<keyword evidence="2" id="KW-1185">Reference proteome</keyword>
<dbReference type="AlphaFoldDB" id="A0A7Y0BNH6"/>
<accession>A0A7Y0BNH6</accession>
<dbReference type="RefSeq" id="WP_169492680.1">
    <property type="nucleotide sequence ID" value="NZ_JABBGM010000002.1"/>
</dbReference>
<protein>
    <submittedName>
        <fullName evidence="1">Uncharacterized protein</fullName>
    </submittedName>
</protein>
<proteinExistence type="predicted"/>
<organism evidence="1 2">
    <name type="scientific">Novosphingobium olei</name>
    <dbReference type="NCBI Taxonomy" id="2728851"/>
    <lineage>
        <taxon>Bacteria</taxon>
        <taxon>Pseudomonadati</taxon>
        <taxon>Pseudomonadota</taxon>
        <taxon>Alphaproteobacteria</taxon>
        <taxon>Sphingomonadales</taxon>
        <taxon>Sphingomonadaceae</taxon>
        <taxon>Novosphingobium</taxon>
    </lineage>
</organism>
<dbReference type="EMBL" id="JABBGM010000002">
    <property type="protein sequence ID" value="NML93460.1"/>
    <property type="molecule type" value="Genomic_DNA"/>
</dbReference>
<evidence type="ECO:0000313" key="1">
    <source>
        <dbReference type="EMBL" id="NML93460.1"/>
    </source>
</evidence>
<gene>
    <name evidence="1" type="ORF">HHL27_07235</name>
</gene>
<sequence>MAGRLSRIAASQAIAPIQAMLALVLFALATGYPFAGRAAVAIPFAGATSRHAITSLSEGAQILGQSSVGGWPVVKLARSDAAFSALQHGWLLIAVPSTLCSLPKPKGGEPSRTSENG</sequence>
<name>A0A7Y0BNH6_9SPHN</name>